<dbReference type="RefSeq" id="XP_008074640.1">
    <property type="nucleotide sequence ID" value="XM_008076449.1"/>
</dbReference>
<gene>
    <name evidence="2" type="ORF">VCUG_01640</name>
</gene>
<protein>
    <submittedName>
        <fullName evidence="2">Uncharacterized protein</fullName>
    </submittedName>
</protein>
<evidence type="ECO:0000313" key="2">
    <source>
        <dbReference type="EMBL" id="ELA46866.2"/>
    </source>
</evidence>
<accession>L2GTA0</accession>
<dbReference type="GeneID" id="19879514"/>
<dbReference type="AlphaFoldDB" id="L2GTA0"/>
<dbReference type="Proteomes" id="UP000011081">
    <property type="component" value="Unassembled WGS sequence"/>
</dbReference>
<dbReference type="HOGENOM" id="CLU_160884_0_0_1"/>
<dbReference type="VEuPathDB" id="MicrosporidiaDB:VCUG_01640"/>
<proteinExistence type="predicted"/>
<organism evidence="2 3">
    <name type="scientific">Vavraia culicis (isolate floridensis)</name>
    <name type="common">Microsporidian parasite</name>
    <dbReference type="NCBI Taxonomy" id="948595"/>
    <lineage>
        <taxon>Eukaryota</taxon>
        <taxon>Fungi</taxon>
        <taxon>Fungi incertae sedis</taxon>
        <taxon>Microsporidia</taxon>
        <taxon>Pleistophoridae</taxon>
        <taxon>Vavraia</taxon>
    </lineage>
</organism>
<keyword evidence="3" id="KW-1185">Reference proteome</keyword>
<evidence type="ECO:0000313" key="3">
    <source>
        <dbReference type="Proteomes" id="UP000011081"/>
    </source>
</evidence>
<dbReference type="InParanoid" id="L2GTA0"/>
<dbReference type="EMBL" id="GL877430">
    <property type="protein sequence ID" value="ELA46866.2"/>
    <property type="molecule type" value="Genomic_DNA"/>
</dbReference>
<feature type="coiled-coil region" evidence="1">
    <location>
        <begin position="60"/>
        <end position="115"/>
    </location>
</feature>
<dbReference type="OrthoDB" id="10318475at2759"/>
<evidence type="ECO:0000256" key="1">
    <source>
        <dbReference type="SAM" id="Coils"/>
    </source>
</evidence>
<reference evidence="3" key="1">
    <citation type="submission" date="2011-03" db="EMBL/GenBank/DDBJ databases">
        <title>The genome sequence of Vavraia culicis strain floridensis.</title>
        <authorList>
            <consortium name="The Broad Institute Genome Sequencing Platform"/>
            <person name="Cuomo C."/>
            <person name="Becnel J."/>
            <person name="Sanscrainte N."/>
            <person name="Young S.K."/>
            <person name="Zeng Q."/>
            <person name="Gargeya S."/>
            <person name="Fitzgerald M."/>
            <person name="Haas B."/>
            <person name="Abouelleil A."/>
            <person name="Alvarado L."/>
            <person name="Arachchi H.M."/>
            <person name="Berlin A."/>
            <person name="Chapman S.B."/>
            <person name="Gearin G."/>
            <person name="Goldberg J."/>
            <person name="Griggs A."/>
            <person name="Gujja S."/>
            <person name="Hansen M."/>
            <person name="Heiman D."/>
            <person name="Howarth C."/>
            <person name="Larimer J."/>
            <person name="Lui A."/>
            <person name="MacDonald P.J.P."/>
            <person name="McCowen C."/>
            <person name="Montmayeur A."/>
            <person name="Murphy C."/>
            <person name="Neiman D."/>
            <person name="Pearson M."/>
            <person name="Priest M."/>
            <person name="Roberts A."/>
            <person name="Saif S."/>
            <person name="Shea T."/>
            <person name="Sisk P."/>
            <person name="Stolte C."/>
            <person name="Sykes S."/>
            <person name="Wortman J."/>
            <person name="Nusbaum C."/>
            <person name="Birren B."/>
        </authorList>
    </citation>
    <scope>NUCLEOTIDE SEQUENCE [LARGE SCALE GENOMIC DNA]</scope>
    <source>
        <strain evidence="3">floridensis</strain>
    </source>
</reference>
<dbReference type="OMA" id="PMQDNIR"/>
<name>L2GTA0_VAVCU</name>
<keyword evidence="1" id="KW-0175">Coiled coil</keyword>
<sequence length="128" mass="15263">MPMQDNIRKIEESLSIISERIDEIERYARQSREKVKRCKQVEKVMIRNRDIAISLCNKRLEHVIEENSKLSARNVELKRESLEVLNRMCRLKRHVEELETKKATYKKRIKQLEEKSDVHGVEDGCAQE</sequence>